<feature type="compositionally biased region" description="Basic residues" evidence="1">
    <location>
        <begin position="107"/>
        <end position="121"/>
    </location>
</feature>
<name>A0A6A5X748_9PLEO</name>
<organism evidence="2 3">
    <name type="scientific">Aaosphaeria arxii CBS 175.79</name>
    <dbReference type="NCBI Taxonomy" id="1450172"/>
    <lineage>
        <taxon>Eukaryota</taxon>
        <taxon>Fungi</taxon>
        <taxon>Dikarya</taxon>
        <taxon>Ascomycota</taxon>
        <taxon>Pezizomycotina</taxon>
        <taxon>Dothideomycetes</taxon>
        <taxon>Pleosporomycetidae</taxon>
        <taxon>Pleosporales</taxon>
        <taxon>Pleosporales incertae sedis</taxon>
        <taxon>Aaosphaeria</taxon>
    </lineage>
</organism>
<evidence type="ECO:0000313" key="3">
    <source>
        <dbReference type="Proteomes" id="UP000799778"/>
    </source>
</evidence>
<feature type="region of interest" description="Disordered" evidence="1">
    <location>
        <begin position="153"/>
        <end position="204"/>
    </location>
</feature>
<accession>A0A6A5X748</accession>
<sequence length="219" mass="23962">MPSLRAKATRFFKRTSTSSIRTLFTSSICTTSSSGGSSSFSSAASKIRKEDISGPVRDPPTRPARPTKRTDEVIAALMRDGTARTVLPGSSVSRAAVVGAGKEKKEKKGKGKGKAKQVVMRKRSDALVEGDYRGPRFEAGEAERLLVVGKRRDGRGRAKAMRVRRKRKEEDEDEETRGAGGRGTEWREELRVDGDGSIGRAGGVMWRSQEGMRMWVSDV</sequence>
<feature type="compositionally biased region" description="Basic residues" evidence="1">
    <location>
        <begin position="153"/>
        <end position="167"/>
    </location>
</feature>
<feature type="compositionally biased region" description="Basic and acidic residues" evidence="1">
    <location>
        <begin position="184"/>
        <end position="194"/>
    </location>
</feature>
<dbReference type="GeneID" id="54289937"/>
<proteinExistence type="predicted"/>
<feature type="compositionally biased region" description="Low complexity" evidence="1">
    <location>
        <begin position="28"/>
        <end position="45"/>
    </location>
</feature>
<feature type="region of interest" description="Disordered" evidence="1">
    <location>
        <begin position="98"/>
        <end position="121"/>
    </location>
</feature>
<dbReference type="RefSeq" id="XP_033377184.1">
    <property type="nucleotide sequence ID" value="XM_033532540.1"/>
</dbReference>
<dbReference type="AlphaFoldDB" id="A0A6A5X748"/>
<evidence type="ECO:0000313" key="2">
    <source>
        <dbReference type="EMBL" id="KAF2008845.1"/>
    </source>
</evidence>
<keyword evidence="3" id="KW-1185">Reference proteome</keyword>
<protein>
    <submittedName>
        <fullName evidence="2">Uncharacterized protein</fullName>
    </submittedName>
</protein>
<dbReference type="Proteomes" id="UP000799778">
    <property type="component" value="Unassembled WGS sequence"/>
</dbReference>
<gene>
    <name evidence="2" type="ORF">BU24DRAFT_468631</name>
</gene>
<feature type="region of interest" description="Disordered" evidence="1">
    <location>
        <begin position="28"/>
        <end position="70"/>
    </location>
</feature>
<dbReference type="EMBL" id="ML978081">
    <property type="protein sequence ID" value="KAF2008845.1"/>
    <property type="molecule type" value="Genomic_DNA"/>
</dbReference>
<evidence type="ECO:0000256" key="1">
    <source>
        <dbReference type="SAM" id="MobiDB-lite"/>
    </source>
</evidence>
<reference evidence="2" key="1">
    <citation type="journal article" date="2020" name="Stud. Mycol.">
        <title>101 Dothideomycetes genomes: a test case for predicting lifestyles and emergence of pathogens.</title>
        <authorList>
            <person name="Haridas S."/>
            <person name="Albert R."/>
            <person name="Binder M."/>
            <person name="Bloem J."/>
            <person name="Labutti K."/>
            <person name="Salamov A."/>
            <person name="Andreopoulos B."/>
            <person name="Baker S."/>
            <person name="Barry K."/>
            <person name="Bills G."/>
            <person name="Bluhm B."/>
            <person name="Cannon C."/>
            <person name="Castanera R."/>
            <person name="Culley D."/>
            <person name="Daum C."/>
            <person name="Ezra D."/>
            <person name="Gonzalez J."/>
            <person name="Henrissat B."/>
            <person name="Kuo A."/>
            <person name="Liang C."/>
            <person name="Lipzen A."/>
            <person name="Lutzoni F."/>
            <person name="Magnuson J."/>
            <person name="Mondo S."/>
            <person name="Nolan M."/>
            <person name="Ohm R."/>
            <person name="Pangilinan J."/>
            <person name="Park H.-J."/>
            <person name="Ramirez L."/>
            <person name="Alfaro M."/>
            <person name="Sun H."/>
            <person name="Tritt A."/>
            <person name="Yoshinaga Y."/>
            <person name="Zwiers L.-H."/>
            <person name="Turgeon B."/>
            <person name="Goodwin S."/>
            <person name="Spatafora J."/>
            <person name="Crous P."/>
            <person name="Grigoriev I."/>
        </authorList>
    </citation>
    <scope>NUCLEOTIDE SEQUENCE</scope>
    <source>
        <strain evidence="2">CBS 175.79</strain>
    </source>
</reference>